<name>A0A2P2KX87_RHIMU</name>
<proteinExistence type="predicted"/>
<organism evidence="1">
    <name type="scientific">Rhizophora mucronata</name>
    <name type="common">Asiatic mangrove</name>
    <dbReference type="NCBI Taxonomy" id="61149"/>
    <lineage>
        <taxon>Eukaryota</taxon>
        <taxon>Viridiplantae</taxon>
        <taxon>Streptophyta</taxon>
        <taxon>Embryophyta</taxon>
        <taxon>Tracheophyta</taxon>
        <taxon>Spermatophyta</taxon>
        <taxon>Magnoliopsida</taxon>
        <taxon>eudicotyledons</taxon>
        <taxon>Gunneridae</taxon>
        <taxon>Pentapetalae</taxon>
        <taxon>rosids</taxon>
        <taxon>fabids</taxon>
        <taxon>Malpighiales</taxon>
        <taxon>Rhizophoraceae</taxon>
        <taxon>Rhizophora</taxon>
    </lineage>
</organism>
<dbReference type="EMBL" id="GGEC01029851">
    <property type="protein sequence ID" value="MBX10335.1"/>
    <property type="molecule type" value="Transcribed_RNA"/>
</dbReference>
<sequence length="64" mass="7727">MHLDIQCRSISQNIEGQSRCYLRNTPLKAYTIFSNHHSNLKVFFVLPLNFRFQRHSKNLKRNHK</sequence>
<protein>
    <submittedName>
        <fullName evidence="1">DNA-damage-repair/toleration protein DRT100-like</fullName>
    </submittedName>
</protein>
<dbReference type="AlphaFoldDB" id="A0A2P2KX87"/>
<reference evidence="1" key="1">
    <citation type="submission" date="2018-02" db="EMBL/GenBank/DDBJ databases">
        <title>Rhizophora mucronata_Transcriptome.</title>
        <authorList>
            <person name="Meera S.P."/>
            <person name="Sreeshan A."/>
            <person name="Augustine A."/>
        </authorList>
    </citation>
    <scope>NUCLEOTIDE SEQUENCE</scope>
    <source>
        <tissue evidence="1">Leaf</tissue>
    </source>
</reference>
<evidence type="ECO:0000313" key="1">
    <source>
        <dbReference type="EMBL" id="MBX10335.1"/>
    </source>
</evidence>
<accession>A0A2P2KX87</accession>